<dbReference type="KEGG" id="ntp:CRH09_31500"/>
<protein>
    <submittedName>
        <fullName evidence="1">Uncharacterized protein</fullName>
    </submittedName>
</protein>
<evidence type="ECO:0000313" key="2">
    <source>
        <dbReference type="Proteomes" id="UP000221961"/>
    </source>
</evidence>
<sequence>MAILRATVAASVSARSLAPLIRFGNTDSAGLSGLGALGAGGGGTAAANAVTALCIESSRRPTDSATSPIRSPA</sequence>
<proteinExistence type="predicted"/>
<reference evidence="1 2" key="1">
    <citation type="submission" date="2017-10" db="EMBL/GenBank/DDBJ databases">
        <title>Comparative genomics between pathogenic Norcardia.</title>
        <authorList>
            <person name="Zeng L."/>
        </authorList>
    </citation>
    <scope>NUCLEOTIDE SEQUENCE [LARGE SCALE GENOMIC DNA]</scope>
    <source>
        <strain evidence="1 2">NC_YFY_NT001</strain>
    </source>
</reference>
<organism evidence="1 2">
    <name type="scientific">Nocardia terpenica</name>
    <dbReference type="NCBI Taxonomy" id="455432"/>
    <lineage>
        <taxon>Bacteria</taxon>
        <taxon>Bacillati</taxon>
        <taxon>Actinomycetota</taxon>
        <taxon>Actinomycetes</taxon>
        <taxon>Mycobacteriales</taxon>
        <taxon>Nocardiaceae</taxon>
        <taxon>Nocardia</taxon>
    </lineage>
</organism>
<name>A0A291RRX0_9NOCA</name>
<dbReference type="EMBL" id="CP023778">
    <property type="protein sequence ID" value="ATL70040.1"/>
    <property type="molecule type" value="Genomic_DNA"/>
</dbReference>
<evidence type="ECO:0000313" key="1">
    <source>
        <dbReference type="EMBL" id="ATL70040.1"/>
    </source>
</evidence>
<accession>A0A291RRX0</accession>
<dbReference type="AlphaFoldDB" id="A0A291RRX0"/>
<dbReference type="Proteomes" id="UP000221961">
    <property type="component" value="Chromosome"/>
</dbReference>
<gene>
    <name evidence="1" type="ORF">CRH09_31500</name>
</gene>